<comment type="caution">
    <text evidence="1">The sequence shown here is derived from an EMBL/GenBank/DDBJ whole genome shotgun (WGS) entry which is preliminary data.</text>
</comment>
<evidence type="ECO:0000313" key="2">
    <source>
        <dbReference type="Proteomes" id="UP000003195"/>
    </source>
</evidence>
<keyword evidence="2" id="KW-1185">Reference proteome</keyword>
<organism evidence="1 2">
    <name type="scientific">Megasphaera micronuciformis F0359</name>
    <dbReference type="NCBI Taxonomy" id="706434"/>
    <lineage>
        <taxon>Bacteria</taxon>
        <taxon>Bacillati</taxon>
        <taxon>Bacillota</taxon>
        <taxon>Negativicutes</taxon>
        <taxon>Veillonellales</taxon>
        <taxon>Veillonellaceae</taxon>
        <taxon>Megasphaera</taxon>
    </lineage>
</organism>
<dbReference type="Proteomes" id="UP000003195">
    <property type="component" value="Unassembled WGS sequence"/>
</dbReference>
<dbReference type="STRING" id="706434.HMPREF9429_01087"/>
<dbReference type="AlphaFoldDB" id="E2ZCY3"/>
<name>E2ZCY3_9FIRM</name>
<sequence>MSCSLTVTGKCYQSNKRGYHQIRCQSDKQYKETNLSVIDEFYKSYKRKYKTNGKPWYENEQSKKGTSWKSRLQFDIVRLIKQSKDWEEFLKKMAELDYEIKYRKHIAFKPKIRRDLQGLRRLVRTIWRKD</sequence>
<dbReference type="HOGENOM" id="CLU_1935528_0_0_9"/>
<gene>
    <name evidence="1" type="ORF">HMPREF9429_01087</name>
</gene>
<evidence type="ECO:0000313" key="1">
    <source>
        <dbReference type="EMBL" id="EFQ03904.1"/>
    </source>
</evidence>
<proteinExistence type="predicted"/>
<reference evidence="1 2" key="1">
    <citation type="submission" date="2010-08" db="EMBL/GenBank/DDBJ databases">
        <authorList>
            <person name="Weinstock G."/>
            <person name="Sodergren E."/>
            <person name="Clifton S."/>
            <person name="Fulton L."/>
            <person name="Fulton B."/>
            <person name="Courtney L."/>
            <person name="Fronick C."/>
            <person name="Harrison M."/>
            <person name="Strong C."/>
            <person name="Farmer C."/>
            <person name="Delahaunty K."/>
            <person name="Markovic C."/>
            <person name="Hall O."/>
            <person name="Minx P."/>
            <person name="Tomlinson C."/>
            <person name="Mitreva M."/>
            <person name="Hou S."/>
            <person name="Chen J."/>
            <person name="Wollam A."/>
            <person name="Pepin K.H."/>
            <person name="Johnson M."/>
            <person name="Bhonagiri V."/>
            <person name="Zhang X."/>
            <person name="Suruliraj S."/>
            <person name="Warren W."/>
            <person name="Chinwalla A."/>
            <person name="Mardis E.R."/>
            <person name="Wilson R.K."/>
        </authorList>
    </citation>
    <scope>NUCLEOTIDE SEQUENCE [LARGE SCALE GENOMIC DNA]</scope>
    <source>
        <strain evidence="1 2">F0359</strain>
    </source>
</reference>
<protein>
    <submittedName>
        <fullName evidence="1">Uncharacterized protein</fullName>
    </submittedName>
</protein>
<dbReference type="EMBL" id="AECS01000037">
    <property type="protein sequence ID" value="EFQ03904.1"/>
    <property type="molecule type" value="Genomic_DNA"/>
</dbReference>
<dbReference type="eggNOG" id="COG3843">
    <property type="taxonomic scope" value="Bacteria"/>
</dbReference>
<accession>E2ZCY3</accession>